<gene>
    <name evidence="3" type="ORF">BN12_2320001</name>
</gene>
<reference evidence="3 4" key="1">
    <citation type="journal article" date="2013" name="ISME J.">
        <title>A metabolic model for members of the genus Tetrasphaera involved in enhanced biological phosphorus removal.</title>
        <authorList>
            <person name="Kristiansen R."/>
            <person name="Nguyen H.T.T."/>
            <person name="Saunders A.M."/>
            <person name="Nielsen J.L."/>
            <person name="Wimmer R."/>
            <person name="Le V.Q."/>
            <person name="McIlroy S.J."/>
            <person name="Petrovski S."/>
            <person name="Seviour R.J."/>
            <person name="Calteau A."/>
            <person name="Nielsen K.L."/>
            <person name="Nielsen P.H."/>
        </authorList>
    </citation>
    <scope>NUCLEOTIDE SEQUENCE [LARGE SCALE GENOMIC DNA]</scope>
    <source>
        <strain evidence="3 4">T1-X7</strain>
    </source>
</reference>
<dbReference type="InterPro" id="IPR009078">
    <property type="entry name" value="Ferritin-like_SF"/>
</dbReference>
<proteinExistence type="predicted"/>
<evidence type="ECO:0000313" key="4">
    <source>
        <dbReference type="Proteomes" id="UP000035721"/>
    </source>
</evidence>
<dbReference type="InterPro" id="IPR012347">
    <property type="entry name" value="Ferritin-like"/>
</dbReference>
<comment type="caution">
    <text evidence="3">The sequence shown here is derived from an EMBL/GenBank/DDBJ whole genome shotgun (WGS) entry which is preliminary data.</text>
</comment>
<dbReference type="SUPFAM" id="SSF47240">
    <property type="entry name" value="Ferritin-like"/>
    <property type="match status" value="1"/>
</dbReference>
<dbReference type="Pfam" id="PF14530">
    <property type="entry name" value="DUF4439"/>
    <property type="match status" value="1"/>
</dbReference>
<evidence type="ECO:0000313" key="3">
    <source>
        <dbReference type="EMBL" id="CCH77872.1"/>
    </source>
</evidence>
<organism evidence="3 4">
    <name type="scientific">Nostocoides japonicum T1-X7</name>
    <dbReference type="NCBI Taxonomy" id="1194083"/>
    <lineage>
        <taxon>Bacteria</taxon>
        <taxon>Bacillati</taxon>
        <taxon>Actinomycetota</taxon>
        <taxon>Actinomycetes</taxon>
        <taxon>Micrococcales</taxon>
        <taxon>Intrasporangiaceae</taxon>
        <taxon>Nostocoides</taxon>
    </lineage>
</organism>
<evidence type="ECO:0000259" key="2">
    <source>
        <dbReference type="Pfam" id="PF14530"/>
    </source>
</evidence>
<dbReference type="EMBL" id="CAJB01000149">
    <property type="protein sequence ID" value="CCH77872.1"/>
    <property type="molecule type" value="Genomic_DNA"/>
</dbReference>
<dbReference type="AlphaFoldDB" id="A0A077LY89"/>
<feature type="compositionally biased region" description="Polar residues" evidence="1">
    <location>
        <begin position="88"/>
        <end position="98"/>
    </location>
</feature>
<evidence type="ECO:0000256" key="1">
    <source>
        <dbReference type="SAM" id="MobiDB-lite"/>
    </source>
</evidence>
<dbReference type="InterPro" id="IPR029447">
    <property type="entry name" value="DUF4439"/>
</dbReference>
<keyword evidence="4" id="KW-1185">Reference proteome</keyword>
<feature type="region of interest" description="Disordered" evidence="1">
    <location>
        <begin position="52"/>
        <end position="98"/>
    </location>
</feature>
<dbReference type="Proteomes" id="UP000035721">
    <property type="component" value="Unassembled WGS sequence"/>
</dbReference>
<feature type="domain" description="DUF4439" evidence="2">
    <location>
        <begin position="107"/>
        <end position="231"/>
    </location>
</feature>
<dbReference type="Gene3D" id="1.20.1260.10">
    <property type="match status" value="1"/>
</dbReference>
<feature type="compositionally biased region" description="Low complexity" evidence="1">
    <location>
        <begin position="52"/>
        <end position="70"/>
    </location>
</feature>
<dbReference type="OrthoDB" id="5146090at2"/>
<protein>
    <recommendedName>
        <fullName evidence="2">DUF4439 domain-containing protein</fullName>
    </recommendedName>
</protein>
<sequence length="232" mass="23456">MSVTASDVAALEREPLPHAVTLAGAAGVMRPTVAATLAQRYAATVLAGGRPPSLHPASAAVSPAASPTVSGTSGASASPPDLTPSPPVSVTTSGDASKWPATSANVVVEATRSATYGLQVVAAQSTGAQRTLATATLRELAALDAAQTPRLTTTPPTVLGYDLPYAVTTPAAARRLAGHVLTGLRAAYGSELPTLETVSDQPFLDLAEWLGRVEVLVRRWGGTLVPFPGMSG</sequence>
<name>A0A077LY89_9MICO</name>
<accession>A0A077LY89</accession>